<dbReference type="AlphaFoldDB" id="A0A450U340"/>
<gene>
    <name evidence="6" type="ORF">BECKFM1743C_GA0114222_110011</name>
</gene>
<dbReference type="GO" id="GO:0032993">
    <property type="term" value="C:protein-DNA complex"/>
    <property type="evidence" value="ECO:0007669"/>
    <property type="project" value="TreeGrafter"/>
</dbReference>
<dbReference type="GO" id="GO:0001217">
    <property type="term" value="F:DNA-binding transcription repressor activity"/>
    <property type="evidence" value="ECO:0007669"/>
    <property type="project" value="TreeGrafter"/>
</dbReference>
<dbReference type="SMART" id="SM00528">
    <property type="entry name" value="HNS"/>
    <property type="match status" value="1"/>
</dbReference>
<dbReference type="EMBL" id="CAADFA010001001">
    <property type="protein sequence ID" value="VFJ77567.1"/>
    <property type="molecule type" value="Genomic_DNA"/>
</dbReference>
<keyword evidence="3" id="KW-0963">Cytoplasm</keyword>
<dbReference type="GO" id="GO:0003680">
    <property type="term" value="F:minor groove of adenine-thymine-rich DNA binding"/>
    <property type="evidence" value="ECO:0007669"/>
    <property type="project" value="TreeGrafter"/>
</dbReference>
<evidence type="ECO:0000256" key="2">
    <source>
        <dbReference type="ARBA" id="ARBA00010610"/>
    </source>
</evidence>
<dbReference type="GO" id="GO:0009295">
    <property type="term" value="C:nucleoid"/>
    <property type="evidence" value="ECO:0007669"/>
    <property type="project" value="UniProtKB-SubCell"/>
</dbReference>
<evidence type="ECO:0000313" key="6">
    <source>
        <dbReference type="EMBL" id="VFJ77567.1"/>
    </source>
</evidence>
<organism evidence="6">
    <name type="scientific">Candidatus Kentrum sp. FM</name>
    <dbReference type="NCBI Taxonomy" id="2126340"/>
    <lineage>
        <taxon>Bacteria</taxon>
        <taxon>Pseudomonadati</taxon>
        <taxon>Pseudomonadota</taxon>
        <taxon>Gammaproteobacteria</taxon>
        <taxon>Candidatus Kentrum</taxon>
    </lineage>
</organism>
<dbReference type="GO" id="GO:0003681">
    <property type="term" value="F:bent DNA binding"/>
    <property type="evidence" value="ECO:0007669"/>
    <property type="project" value="TreeGrafter"/>
</dbReference>
<evidence type="ECO:0000256" key="4">
    <source>
        <dbReference type="ARBA" id="ARBA00023125"/>
    </source>
</evidence>
<evidence type="ECO:0000256" key="3">
    <source>
        <dbReference type="ARBA" id="ARBA00022490"/>
    </source>
</evidence>
<accession>A0A450U340</accession>
<name>A0A450U340_9GAMM</name>
<sequence length="123" mass="14229">MSRFDLTSVNFADLIELRDEVEASIDARKKEEKQQLLQEIRRMVSEKGFSMGEIFNEPDLIRKSPVLPKYQNPENPSQKWSGRGRQPRWIVAYLEQGKTLDDLLIDKISKESDTQADSESNAE</sequence>
<feature type="domain" description="DNA-binding protein H-NS-like C-terminal" evidence="5">
    <location>
        <begin position="60"/>
        <end position="105"/>
    </location>
</feature>
<reference evidence="6" key="1">
    <citation type="submission" date="2019-02" db="EMBL/GenBank/DDBJ databases">
        <authorList>
            <person name="Gruber-Vodicka R. H."/>
            <person name="Seah K. B. B."/>
        </authorList>
    </citation>
    <scope>NUCLEOTIDE SEQUENCE</scope>
    <source>
        <strain evidence="6">BECK_BZ165</strain>
    </source>
</reference>
<dbReference type="SUPFAM" id="SSF81273">
    <property type="entry name" value="H-NS histone-like proteins"/>
    <property type="match status" value="1"/>
</dbReference>
<dbReference type="InterPro" id="IPR037150">
    <property type="entry name" value="H-NS_C_dom_sf"/>
</dbReference>
<dbReference type="GO" id="GO:0005829">
    <property type="term" value="C:cytosol"/>
    <property type="evidence" value="ECO:0007669"/>
    <property type="project" value="TreeGrafter"/>
</dbReference>
<proteinExistence type="inferred from homology"/>
<dbReference type="GO" id="GO:0000976">
    <property type="term" value="F:transcription cis-regulatory region binding"/>
    <property type="evidence" value="ECO:0007669"/>
    <property type="project" value="TreeGrafter"/>
</dbReference>
<comment type="subcellular location">
    <subcellularLocation>
        <location evidence="1">Cytoplasm</location>
        <location evidence="1">Nucleoid</location>
    </subcellularLocation>
</comment>
<comment type="similarity">
    <text evidence="2">Belongs to the histone-like protein H-NS family.</text>
</comment>
<evidence type="ECO:0000259" key="5">
    <source>
        <dbReference type="SMART" id="SM00528"/>
    </source>
</evidence>
<dbReference type="PANTHER" id="PTHR38097:SF2">
    <property type="entry name" value="DNA-BINDING PROTEIN STPA"/>
    <property type="match status" value="1"/>
</dbReference>
<protein>
    <submittedName>
        <fullName evidence="6">DNA-binding protein H-NS</fullName>
    </submittedName>
</protein>
<dbReference type="InterPro" id="IPR027444">
    <property type="entry name" value="H-NS_C_dom"/>
</dbReference>
<evidence type="ECO:0000256" key="1">
    <source>
        <dbReference type="ARBA" id="ARBA00004453"/>
    </source>
</evidence>
<keyword evidence="4 6" id="KW-0238">DNA-binding</keyword>
<dbReference type="PANTHER" id="PTHR38097">
    <property type="match status" value="1"/>
</dbReference>
<dbReference type="Pfam" id="PF00816">
    <property type="entry name" value="Histone_HNS"/>
    <property type="match status" value="1"/>
</dbReference>
<dbReference type="Gene3D" id="4.10.430.10">
    <property type="entry name" value="Histone-like protein H-NS, C-terminal domain"/>
    <property type="match status" value="1"/>
</dbReference>